<feature type="transmembrane region" description="Helical" evidence="14">
    <location>
        <begin position="1091"/>
        <end position="1112"/>
    </location>
</feature>
<organism evidence="16 17">
    <name type="scientific">Adineta steineri</name>
    <dbReference type="NCBI Taxonomy" id="433720"/>
    <lineage>
        <taxon>Eukaryota</taxon>
        <taxon>Metazoa</taxon>
        <taxon>Spiralia</taxon>
        <taxon>Gnathifera</taxon>
        <taxon>Rotifera</taxon>
        <taxon>Eurotatoria</taxon>
        <taxon>Bdelloidea</taxon>
        <taxon>Adinetida</taxon>
        <taxon>Adinetidae</taxon>
        <taxon>Adineta</taxon>
    </lineage>
</organism>
<keyword evidence="4" id="KW-0677">Repeat</keyword>
<keyword evidence="13" id="KW-0107">Calcium channel</keyword>
<dbReference type="InterPro" id="IPR043203">
    <property type="entry name" value="VGCC_Ca_Na"/>
</dbReference>
<feature type="domain" description="Ion transport" evidence="15">
    <location>
        <begin position="616"/>
        <end position="879"/>
    </location>
</feature>
<feature type="transmembrane region" description="Helical" evidence="14">
    <location>
        <begin position="84"/>
        <end position="105"/>
    </location>
</feature>
<dbReference type="InterPro" id="IPR005821">
    <property type="entry name" value="Ion_trans_dom"/>
</dbReference>
<dbReference type="GO" id="GO:0008332">
    <property type="term" value="F:low voltage-gated calcium channel activity"/>
    <property type="evidence" value="ECO:0007669"/>
    <property type="project" value="TreeGrafter"/>
</dbReference>
<evidence type="ECO:0000256" key="6">
    <source>
        <dbReference type="ARBA" id="ARBA00022989"/>
    </source>
</evidence>
<dbReference type="FunFam" id="1.20.120.350:FF:000072">
    <property type="entry name" value="Voltage-dependent T-type calcium channel subunit alpha"/>
    <property type="match status" value="1"/>
</dbReference>
<feature type="transmembrane region" description="Helical" evidence="14">
    <location>
        <begin position="1749"/>
        <end position="1771"/>
    </location>
</feature>
<protein>
    <recommendedName>
        <fullName evidence="13">Voltage-dependent T-type calcium channel subunit alpha</fullName>
    </recommendedName>
</protein>
<accession>A0A813YYR9</accession>
<evidence type="ECO:0000313" key="17">
    <source>
        <dbReference type="Proteomes" id="UP000663845"/>
    </source>
</evidence>
<dbReference type="PANTHER" id="PTHR10037:SF230">
    <property type="entry name" value="CA[2+]-CHANNEL PROTEIN ALPHA[[1]] SUBUNIT T, ISOFORM F"/>
    <property type="match status" value="1"/>
</dbReference>
<keyword evidence="9 12" id="KW-0325">Glycoprotein</keyword>
<feature type="transmembrane region" description="Helical" evidence="14">
    <location>
        <begin position="385"/>
        <end position="410"/>
    </location>
</feature>
<feature type="transmembrane region" description="Helical" evidence="14">
    <location>
        <begin position="1663"/>
        <end position="1682"/>
    </location>
</feature>
<feature type="transmembrane region" description="Helical" evidence="14">
    <location>
        <begin position="1521"/>
        <end position="1541"/>
    </location>
</feature>
<evidence type="ECO:0000259" key="15">
    <source>
        <dbReference type="Pfam" id="PF00520"/>
    </source>
</evidence>
<dbReference type="PANTHER" id="PTHR10037">
    <property type="entry name" value="VOLTAGE-GATED CATION CHANNEL CALCIUM AND SODIUM"/>
    <property type="match status" value="1"/>
</dbReference>
<feature type="transmembrane region" description="Helical" evidence="14">
    <location>
        <begin position="642"/>
        <end position="666"/>
    </location>
</feature>
<feature type="domain" description="Ion transport" evidence="15">
    <location>
        <begin position="85"/>
        <end position="421"/>
    </location>
</feature>
<dbReference type="Gene3D" id="1.20.120.350">
    <property type="entry name" value="Voltage-gated potassium channels. Chain C"/>
    <property type="match status" value="4"/>
</dbReference>
<feature type="transmembrane region" description="Helical" evidence="14">
    <location>
        <begin position="1379"/>
        <end position="1400"/>
    </location>
</feature>
<evidence type="ECO:0000256" key="13">
    <source>
        <dbReference type="RuleBase" id="RU003808"/>
    </source>
</evidence>
<dbReference type="PRINTS" id="PR01629">
    <property type="entry name" value="TVDCCALPHA1"/>
</dbReference>
<comment type="similarity">
    <text evidence="13">Belongs to the calcium channel alpha-1 subunit (TC 1.A.1.11) family.</text>
</comment>
<dbReference type="GO" id="GO:0005248">
    <property type="term" value="F:voltage-gated sodium channel activity"/>
    <property type="evidence" value="ECO:0007669"/>
    <property type="project" value="TreeGrafter"/>
</dbReference>
<dbReference type="InterPro" id="IPR002077">
    <property type="entry name" value="VDCCAlpha1"/>
</dbReference>
<feature type="domain" description="Ion transport" evidence="15">
    <location>
        <begin position="1558"/>
        <end position="1776"/>
    </location>
</feature>
<evidence type="ECO:0000256" key="7">
    <source>
        <dbReference type="ARBA" id="ARBA00023065"/>
    </source>
</evidence>
<sequence>MNDNKNISHTSLPTIINISNDDSHINETDHFLNKPNSLNNLSDICNLNEIHETKLLFPGFVEKSFYCLRQTTLVRYQCLKLLTWAWFEHLTMFIILLNCITLGMYQPCAHSTGIDLSKKCDTARCISLQAIEYFIFAYFIIEMSIKMVAMGIFGKGTYLAESWNRLDCFIVLTGLVELLIPGDSLSLSAIRTVRVLRPLRAINRIPSMRILVMLLLDTLPMLGNVLFLCFFVFFIFGIIGVQLWNGLLRNRCFFQSNTTDTNNTILFHHFSFQPFYVPSNQDSYVCSLPSSNGMGKCSEIPKLHQNNITCELDFYSSNSSLINKTINSCINWNQYYRVCATSNENPYSGVISFDNIALAWIAIFQIITLENWVSIMYYIQDAHSFYAWIYFVCLIVIGTFFMMNLCLVAISAQFSETKKRETERMLAEQKRFSLSTTMLTNDQQNSCWKNIIEYLQQLFKYTYKRFRIFWKNNQDDEKHQRKVTITKDVLASNENIIASTSLVNRKHQPNCRFYQSMPMTLSKSIDSGTDTCYINLDIITSTTNDNLFIEENQQKNQNLECEQQESNDRCNCYYENNITDTTFDDQQSKFCRKCKTYCYCKYFQIIQKLISHCVNHKYFDRMIFLAIIINTLSMAIEHHKQPQIFTIVLEYSNLIFTILFTIEMLLKIIAQGFCKYIQDPFNAFDSGIVLISLIELYGTKHSGLSVLRTFRLLRVLKLVRFMPILRRQLVVMLKTLDNVATFFLLLILFIFIFSVLGMHLFGGEFCTLEAFNKTSHEQFNMKCRCCACSEWNLLINSTDLKDLTCIQERANFDSLRSALITVFQILTQEDWNEVLYNGMKKTTRWSVLYFIALMIFGNYILINLLIAIVVEGFSDEKDNSTRIDSTETLNKSNNAFTTHAILTGNIQSSENINELTSVIPNNDRRQNISTDILRRTKSDELFSLSKNLNGQESNISLNSHFKRRSTIDNSLYYSTNNNQTAREQENNQNDMELNVSMQDNTQIESKVTQSCLNRFYEQRILKYLKKRENYSLYLFSPSNRLRKRCQRLIKQKTFDYFILFLITINCITLAMERPSISPTSYERKFLNYSNYIFAIIFIVEMMIKVIASGLIVGRDTYLHTGWNVVDGLLVITSIVDFTVMNRGSMTSSTEMDTTSNILGMLRVFRLLRTLRPLRVINRAPGLKLVVQTLLSSLKPIGHIVIICCVFFVIFGILGVQLFKGKFYYCEGPLAHNVTTKEECETMPDHQWQNQQYNFDNLGQALLTLFVLSSKDGWVQIMYNGIDAVDVDKQPIKNYSEVKLIYFLSFILIVSFFVLNMFVGVVVKNFHNCRAQQEIEEDARNKLKREKKLKHQQHLKDDLPYYANFSTVRKNLHDLFINKYFDLFIAIIIILNIITMSLEYYSMPPGVGSLLSVSGSIGWTYYSHNYTATVLAPVLQFAVQGGPAAETVYLDDVSVVAISQPTIQLLNNPSFEMSTSSPIDWVMWCTSSCVGSGDGGHTTTSGCHNHPGNNCYTSHCQTGFNFLGQSFSAVVGTVYKISFWYYKTGGGAGKLYVDMALAEFLECCNYIFTVIFLIEFLWKIIAFGPTRYFKDKWNQLDFFIVILSIGSIVMEKMKNKHIIPINPTLIRIMRVLRITRILKLLKIAKGIQALLDTIIETLPQIGNLGFLFFLLFFIFATLGVELFGRLECNEEQLCSAIDKHANFQNFGMALLTLFRIATGDNWNSIMKDTLRQDDLSYTNKYNFITIISPIYFVIFILMAQFVLLNVVVAVLMKKLEDSNRIIHDNIQINQKIQLDISNQNSIEQSLVNINTLDSKDKQTLTNL</sequence>
<dbReference type="GO" id="GO:0086010">
    <property type="term" value="P:membrane depolarization during action potential"/>
    <property type="evidence" value="ECO:0007669"/>
    <property type="project" value="TreeGrafter"/>
</dbReference>
<dbReference type="InterPro" id="IPR005445">
    <property type="entry name" value="VDCC_T_a1"/>
</dbReference>
<keyword evidence="2" id="KW-0813">Transport</keyword>
<dbReference type="EMBL" id="CAJNOG010000072">
    <property type="protein sequence ID" value="CAF0890887.1"/>
    <property type="molecule type" value="Genomic_DNA"/>
</dbReference>
<dbReference type="Gene3D" id="2.60.120.260">
    <property type="entry name" value="Galactose-binding domain-like"/>
    <property type="match status" value="1"/>
</dbReference>
<keyword evidence="11" id="KW-0479">Metal-binding</keyword>
<feature type="transmembrane region" description="Helical" evidence="14">
    <location>
        <begin position="126"/>
        <end position="149"/>
    </location>
</feature>
<feature type="domain" description="Ion transport" evidence="15">
    <location>
        <begin position="1052"/>
        <end position="1332"/>
    </location>
</feature>
<feature type="transmembrane region" description="Helical" evidence="14">
    <location>
        <begin position="847"/>
        <end position="870"/>
    </location>
</feature>
<evidence type="ECO:0000256" key="11">
    <source>
        <dbReference type="PIRSR" id="PIRSR602077-1"/>
    </source>
</evidence>
<keyword evidence="3 14" id="KW-0812">Transmembrane</keyword>
<feature type="transmembrane region" description="Helical" evidence="14">
    <location>
        <begin position="357"/>
        <end position="379"/>
    </location>
</feature>
<comment type="function">
    <text evidence="13">Voltage-sensitive calcium channels (VSCC) mediate the entry of calcium ions into excitable cells and are also involved in a variety of calcium-dependent processes, including muscle contraction, hormone or neurotransmitter release, gene expression, cell motility, cell division and cell death. This channel gives rise to T-type calcium currents. T-type calcium channels belong to the "low-voltage activated (LVA)" group and are strongly blocked by nickel and mibefradil. A particularity of this type of channels is an opening at quite negative potentials, and a voltage-dependent inactivation. T-type channels serve pacemaking functions in both central neurons and cardiac nodal cells and support calcium signaling in secretory cells and vascular smooth muscle. They may also be involved in the modulation of firing patterns of neurons which is important for information processing as well as in cell growth processes.</text>
</comment>
<reference evidence="16" key="1">
    <citation type="submission" date="2021-02" db="EMBL/GenBank/DDBJ databases">
        <authorList>
            <person name="Nowell W R."/>
        </authorList>
    </citation>
    <scope>NUCLEOTIDE SEQUENCE</scope>
</reference>
<evidence type="ECO:0000256" key="14">
    <source>
        <dbReference type="SAM" id="Phobius"/>
    </source>
</evidence>
<feature type="transmembrane region" description="Helical" evidence="14">
    <location>
        <begin position="736"/>
        <end position="761"/>
    </location>
</feature>
<feature type="binding site" evidence="11">
    <location>
        <position position="1271"/>
    </location>
    <ligand>
        <name>Ca(2+)</name>
        <dbReference type="ChEBI" id="CHEBI:29108"/>
    </ligand>
</feature>
<dbReference type="GO" id="GO:0043005">
    <property type="term" value="C:neuron projection"/>
    <property type="evidence" value="ECO:0007669"/>
    <property type="project" value="TreeGrafter"/>
</dbReference>
<evidence type="ECO:0000256" key="10">
    <source>
        <dbReference type="ARBA" id="ARBA00023303"/>
    </source>
</evidence>
<dbReference type="GO" id="GO:0070509">
    <property type="term" value="P:calcium ion import"/>
    <property type="evidence" value="ECO:0007669"/>
    <property type="project" value="TreeGrafter"/>
</dbReference>
<feature type="binding site" evidence="11">
    <location>
        <position position="370"/>
    </location>
    <ligand>
        <name>Ca(2+)</name>
        <dbReference type="ChEBI" id="CHEBI:29108"/>
    </ligand>
</feature>
<dbReference type="FunFam" id="1.10.287.70:FF:000018">
    <property type="entry name" value="Voltage-dependent T-type calcium channel subunit alpha"/>
    <property type="match status" value="1"/>
</dbReference>
<dbReference type="FunFam" id="1.10.287.70:FF:000032">
    <property type="entry name" value="Voltage-dependent T-type calcium channel subunit alpha"/>
    <property type="match status" value="1"/>
</dbReference>
<comment type="caution">
    <text evidence="16">The sequence shown here is derived from an EMBL/GenBank/DDBJ whole genome shotgun (WGS) entry which is preliminary data.</text>
</comment>
<feature type="binding site" evidence="11">
    <location>
        <position position="829"/>
    </location>
    <ligand>
        <name>Ca(2+)</name>
        <dbReference type="ChEBI" id="CHEBI:29108"/>
    </ligand>
</feature>
<evidence type="ECO:0000313" key="16">
    <source>
        <dbReference type="EMBL" id="CAF0890887.1"/>
    </source>
</evidence>
<keyword evidence="5 13" id="KW-0851">Voltage-gated channel</keyword>
<dbReference type="GO" id="GO:0046872">
    <property type="term" value="F:metal ion binding"/>
    <property type="evidence" value="ECO:0007669"/>
    <property type="project" value="UniProtKB-KW"/>
</dbReference>
<feature type="transmembrane region" description="Helical" evidence="14">
    <location>
        <begin position="1199"/>
        <end position="1218"/>
    </location>
</feature>
<keyword evidence="10" id="KW-0407">Ion channel</keyword>
<proteinExistence type="inferred from homology"/>
<evidence type="ECO:0000256" key="5">
    <source>
        <dbReference type="ARBA" id="ARBA00022882"/>
    </source>
</evidence>
<keyword evidence="6 14" id="KW-1133">Transmembrane helix</keyword>
<dbReference type="Proteomes" id="UP000663845">
    <property type="component" value="Unassembled WGS sequence"/>
</dbReference>
<feature type="transmembrane region" description="Helical" evidence="14">
    <location>
        <begin position="225"/>
        <end position="244"/>
    </location>
</feature>
<name>A0A813YYR9_9BILA</name>
<dbReference type="InterPro" id="IPR027359">
    <property type="entry name" value="Volt_channel_dom_sf"/>
</dbReference>
<evidence type="ECO:0000256" key="9">
    <source>
        <dbReference type="ARBA" id="ARBA00023180"/>
    </source>
</evidence>
<evidence type="ECO:0000256" key="3">
    <source>
        <dbReference type="ARBA" id="ARBA00022692"/>
    </source>
</evidence>
<dbReference type="PRINTS" id="PR00167">
    <property type="entry name" value="CACHANNEL"/>
</dbReference>
<evidence type="ECO:0000256" key="4">
    <source>
        <dbReference type="ARBA" id="ARBA00022737"/>
    </source>
</evidence>
<dbReference type="Gene3D" id="1.10.287.70">
    <property type="match status" value="4"/>
</dbReference>
<evidence type="ECO:0000256" key="2">
    <source>
        <dbReference type="ARBA" id="ARBA00022448"/>
    </source>
</evidence>
<feature type="glycosylation site" description="N-linked (GlcNAc...) asparagine" evidence="12">
    <location>
        <position position="323"/>
    </location>
</feature>
<evidence type="ECO:0000256" key="1">
    <source>
        <dbReference type="ARBA" id="ARBA00004141"/>
    </source>
</evidence>
<keyword evidence="11 13" id="KW-0106">Calcium</keyword>
<keyword evidence="8 14" id="KW-0472">Membrane</keyword>
<dbReference type="Pfam" id="PF00520">
    <property type="entry name" value="Ion_trans"/>
    <property type="match status" value="4"/>
</dbReference>
<dbReference type="FunFam" id="1.20.120.350:FF:000009">
    <property type="entry name" value="Voltage-dependent T-type calcium channel subunit alpha"/>
    <property type="match status" value="2"/>
</dbReference>
<feature type="transmembrane region" description="Helical" evidence="14">
    <location>
        <begin position="1053"/>
        <end position="1071"/>
    </location>
</feature>
<feature type="transmembrane region" description="Helical" evidence="14">
    <location>
        <begin position="169"/>
        <end position="189"/>
    </location>
</feature>
<keyword evidence="7" id="KW-0406">Ion transport</keyword>
<comment type="subcellular location">
    <subcellularLocation>
        <location evidence="1 13">Membrane</location>
        <topology evidence="1 13">Multi-pass membrane protein</topology>
    </subcellularLocation>
</comment>
<dbReference type="GO" id="GO:0001518">
    <property type="term" value="C:voltage-gated sodium channel complex"/>
    <property type="evidence" value="ECO:0007669"/>
    <property type="project" value="TreeGrafter"/>
</dbReference>
<feature type="transmembrane region" description="Helical" evidence="14">
    <location>
        <begin position="618"/>
        <end position="636"/>
    </location>
</feature>
<feature type="transmembrane region" description="Helical" evidence="14">
    <location>
        <begin position="1299"/>
        <end position="1322"/>
    </location>
</feature>
<keyword evidence="13" id="KW-0109">Calcium transport</keyword>
<feature type="transmembrane region" description="Helical" evidence="14">
    <location>
        <begin position="1562"/>
        <end position="1580"/>
    </location>
</feature>
<dbReference type="GO" id="GO:0005891">
    <property type="term" value="C:voltage-gated calcium channel complex"/>
    <property type="evidence" value="ECO:0007669"/>
    <property type="project" value="InterPro"/>
</dbReference>
<gene>
    <name evidence="16" type="ORF">JYZ213_LOCUS10013</name>
</gene>
<evidence type="ECO:0000256" key="8">
    <source>
        <dbReference type="ARBA" id="ARBA00023136"/>
    </source>
</evidence>
<dbReference type="SUPFAM" id="SSF81324">
    <property type="entry name" value="Voltage-gated potassium channels"/>
    <property type="match status" value="4"/>
</dbReference>
<evidence type="ECO:0000256" key="12">
    <source>
        <dbReference type="PIRSR" id="PIRSR602077-3"/>
    </source>
</evidence>